<keyword evidence="3" id="KW-0031">Aminopeptidase</keyword>
<dbReference type="PANTHER" id="PTHR46825:SF9">
    <property type="entry name" value="BETA-LACTAMASE-RELATED DOMAIN-CONTAINING PROTEIN"/>
    <property type="match status" value="1"/>
</dbReference>
<comment type="caution">
    <text evidence="3">The sequence shown here is derived from an EMBL/GenBank/DDBJ whole genome shotgun (WGS) entry which is preliminary data.</text>
</comment>
<gene>
    <name evidence="3" type="primary">dap_15</name>
    <name evidence="3" type="ORF">SDC9_39582</name>
</gene>
<organism evidence="3">
    <name type="scientific">bioreactor metagenome</name>
    <dbReference type="NCBI Taxonomy" id="1076179"/>
    <lineage>
        <taxon>unclassified sequences</taxon>
        <taxon>metagenomes</taxon>
        <taxon>ecological metagenomes</taxon>
    </lineage>
</organism>
<keyword evidence="3" id="KW-0378">Hydrolase</keyword>
<dbReference type="SUPFAM" id="SSF56601">
    <property type="entry name" value="beta-lactamase/transpeptidase-like"/>
    <property type="match status" value="1"/>
</dbReference>
<accession>A0A644VPW1</accession>
<feature type="transmembrane region" description="Helical" evidence="1">
    <location>
        <begin position="585"/>
        <end position="611"/>
    </location>
</feature>
<proteinExistence type="predicted"/>
<protein>
    <submittedName>
        <fullName evidence="3">D-aminopeptidase</fullName>
        <ecNumber evidence="3">3.4.11.19</ecNumber>
    </submittedName>
</protein>
<feature type="transmembrane region" description="Helical" evidence="1">
    <location>
        <begin position="503"/>
        <end position="521"/>
    </location>
</feature>
<dbReference type="InterPro" id="IPR050491">
    <property type="entry name" value="AmpC-like"/>
</dbReference>
<evidence type="ECO:0000256" key="1">
    <source>
        <dbReference type="SAM" id="Phobius"/>
    </source>
</evidence>
<dbReference type="EC" id="3.4.11.19" evidence="3"/>
<keyword evidence="3" id="KW-0645">Protease</keyword>
<keyword evidence="1" id="KW-0812">Transmembrane</keyword>
<feature type="transmembrane region" description="Helical" evidence="1">
    <location>
        <begin position="623"/>
        <end position="646"/>
    </location>
</feature>
<feature type="transmembrane region" description="Helical" evidence="1">
    <location>
        <begin position="542"/>
        <end position="565"/>
    </location>
</feature>
<dbReference type="Gene3D" id="3.40.710.10">
    <property type="entry name" value="DD-peptidase/beta-lactamase superfamily"/>
    <property type="match status" value="1"/>
</dbReference>
<dbReference type="EMBL" id="VSSQ01000392">
    <property type="protein sequence ID" value="MPL93454.1"/>
    <property type="molecule type" value="Genomic_DNA"/>
</dbReference>
<dbReference type="InterPro" id="IPR001466">
    <property type="entry name" value="Beta-lactam-related"/>
</dbReference>
<dbReference type="PANTHER" id="PTHR46825">
    <property type="entry name" value="D-ALANYL-D-ALANINE-CARBOXYPEPTIDASE/ENDOPEPTIDASE AMPH"/>
    <property type="match status" value="1"/>
</dbReference>
<keyword evidence="1" id="KW-0472">Membrane</keyword>
<name>A0A644VPW1_9ZZZZ</name>
<dbReference type="Pfam" id="PF00144">
    <property type="entry name" value="Beta-lactamase"/>
    <property type="match status" value="1"/>
</dbReference>
<reference evidence="3" key="1">
    <citation type="submission" date="2019-08" db="EMBL/GenBank/DDBJ databases">
        <authorList>
            <person name="Kucharzyk K."/>
            <person name="Murdoch R.W."/>
            <person name="Higgins S."/>
            <person name="Loffler F."/>
        </authorList>
    </citation>
    <scope>NUCLEOTIDE SEQUENCE</scope>
</reference>
<keyword evidence="1" id="KW-1133">Transmembrane helix</keyword>
<sequence>MAVLLLCFCLVCVPVLADSDLGPIPDAQPNPAVSADIEALFDASIPAGLAKYNIPGATVAAVYDGKLIFSKGYGYADIANRTPVDADSTLFHIGSVTKLFTWTCVMQLVDEGKIDLDADINTYLIDYSLPDTYPGQPVTMRNLMTHTAGFEDEARGATVESIDDLFSFRTYCRDFMPARVYPPGTVTSYSNYGTTLAAVIVEDVSGMPFEQYLQENILTPLSLKNTHLSYFLPPESAGNLSSGYNYIGGTNAAITDTIFVIGPAGSISSTAEDMAVFLAAHMQNGKVNGAEILSEPAAELMHARAFTNDPRVSGVCLGFYENYLNGERIILHGGDTNTFHSLFVIIPDKKTGFFVSYNAPGGTSARNDLLLEYVDRFYPVTETETVTQEKEQSASFEKYAGVYQSNRHNYRTFEFFLQPPQQMTVEAGENNACLVVNIDGVSTEYIEVSPGVFQEKSGAPSVYGNMVFRENENGDVTFLCSENTPILAYERVPWYAVNAFTNGVFYASMVLLFSVFIWPVMAFFRKIYGIQSVGESKIGLPFYARLTAFISAVLSIFFVFCLYTTVQNNEGLIMSYLWNQTPPLFLTAILTIPVICAVLSVASAGFTFVVWKMKFWNVWQRLHFTLVTIGLFMLIWWMNYLNLFFFRL</sequence>
<dbReference type="GO" id="GO:0004177">
    <property type="term" value="F:aminopeptidase activity"/>
    <property type="evidence" value="ECO:0007669"/>
    <property type="project" value="UniProtKB-KW"/>
</dbReference>
<evidence type="ECO:0000259" key="2">
    <source>
        <dbReference type="Pfam" id="PF00144"/>
    </source>
</evidence>
<dbReference type="AlphaFoldDB" id="A0A644VPW1"/>
<feature type="domain" description="Beta-lactamase-related" evidence="2">
    <location>
        <begin position="41"/>
        <end position="366"/>
    </location>
</feature>
<dbReference type="InterPro" id="IPR012338">
    <property type="entry name" value="Beta-lactam/transpept-like"/>
</dbReference>
<evidence type="ECO:0000313" key="3">
    <source>
        <dbReference type="EMBL" id="MPL93454.1"/>
    </source>
</evidence>